<organism evidence="2 3">
    <name type="scientific">Aspergillus nanangensis</name>
    <dbReference type="NCBI Taxonomy" id="2582783"/>
    <lineage>
        <taxon>Eukaryota</taxon>
        <taxon>Fungi</taxon>
        <taxon>Dikarya</taxon>
        <taxon>Ascomycota</taxon>
        <taxon>Pezizomycotina</taxon>
        <taxon>Eurotiomycetes</taxon>
        <taxon>Eurotiomycetidae</taxon>
        <taxon>Eurotiales</taxon>
        <taxon>Aspergillaceae</taxon>
        <taxon>Aspergillus</taxon>
        <taxon>Aspergillus subgen. Circumdati</taxon>
    </lineage>
</organism>
<evidence type="ECO:0000313" key="2">
    <source>
        <dbReference type="EMBL" id="KAF9886470.1"/>
    </source>
</evidence>
<accession>A0AAD4CHB0</accession>
<dbReference type="Proteomes" id="UP001194746">
    <property type="component" value="Unassembled WGS sequence"/>
</dbReference>
<reference evidence="2" key="1">
    <citation type="journal article" date="2019" name="Beilstein J. Org. Chem.">
        <title>Nanangenines: drimane sesquiterpenoids as the dominant metabolite cohort of a novel Australian fungus, Aspergillus nanangensis.</title>
        <authorList>
            <person name="Lacey H.J."/>
            <person name="Gilchrist C.L.M."/>
            <person name="Crombie A."/>
            <person name="Kalaitzis J.A."/>
            <person name="Vuong D."/>
            <person name="Rutledge P.J."/>
            <person name="Turner P."/>
            <person name="Pitt J.I."/>
            <person name="Lacey E."/>
            <person name="Chooi Y.H."/>
            <person name="Piggott A.M."/>
        </authorList>
    </citation>
    <scope>NUCLEOTIDE SEQUENCE</scope>
    <source>
        <strain evidence="2">MST-FP2251</strain>
    </source>
</reference>
<comment type="caution">
    <text evidence="2">The sequence shown here is derived from an EMBL/GenBank/DDBJ whole genome shotgun (WGS) entry which is preliminary data.</text>
</comment>
<evidence type="ECO:0000256" key="1">
    <source>
        <dbReference type="SAM" id="SignalP"/>
    </source>
</evidence>
<gene>
    <name evidence="2" type="ORF">FE257_011377</name>
</gene>
<evidence type="ECO:0000313" key="3">
    <source>
        <dbReference type="Proteomes" id="UP001194746"/>
    </source>
</evidence>
<proteinExistence type="predicted"/>
<protein>
    <submittedName>
        <fullName evidence="2">Uncharacterized protein</fullName>
    </submittedName>
</protein>
<keyword evidence="3" id="KW-1185">Reference proteome</keyword>
<keyword evidence="1" id="KW-0732">Signal</keyword>
<sequence>MIMSTVSWLVAFSSLMGAVYSFECSPHYDVPSGKTVICSGKMWSGQGQLIESDGKCAGLSKSLHHNVGSIHVGIPSVPKPEIEIEPAEFETSPEGWEYESPEVEIKYPGVKIELPEFEIGSSGIEIELAEIEFDNTEKDGRVILCELFRDTNCNESLRTIKGVHQSSSDFFDGGNVGTSIGSIKCQEASR</sequence>
<feature type="signal peptide" evidence="1">
    <location>
        <begin position="1"/>
        <end position="21"/>
    </location>
</feature>
<dbReference type="AlphaFoldDB" id="A0AAD4CHB0"/>
<name>A0AAD4CHB0_ASPNN</name>
<feature type="chain" id="PRO_5041912631" evidence="1">
    <location>
        <begin position="22"/>
        <end position="190"/>
    </location>
</feature>
<reference evidence="2" key="2">
    <citation type="submission" date="2020-02" db="EMBL/GenBank/DDBJ databases">
        <authorList>
            <person name="Gilchrist C.L.M."/>
            <person name="Chooi Y.-H."/>
        </authorList>
    </citation>
    <scope>NUCLEOTIDE SEQUENCE</scope>
    <source>
        <strain evidence="2">MST-FP2251</strain>
    </source>
</reference>
<dbReference type="EMBL" id="VCAU01000076">
    <property type="protein sequence ID" value="KAF9886470.1"/>
    <property type="molecule type" value="Genomic_DNA"/>
</dbReference>